<keyword evidence="5" id="KW-0001">2Fe-2S</keyword>
<dbReference type="InterPro" id="IPR017927">
    <property type="entry name" value="FAD-bd_FR_type"/>
</dbReference>
<dbReference type="RefSeq" id="WP_353647446.1">
    <property type="nucleotide sequence ID" value="NZ_CP159218.1"/>
</dbReference>
<evidence type="ECO:0000256" key="11">
    <source>
        <dbReference type="ARBA" id="ARBA00023014"/>
    </source>
</evidence>
<feature type="transmembrane region" description="Helical" evidence="13">
    <location>
        <begin position="195"/>
        <end position="213"/>
    </location>
</feature>
<dbReference type="Gene3D" id="3.40.50.80">
    <property type="entry name" value="Nucleotide-binding domain of ferredoxin-NADP reductase (FNR) module"/>
    <property type="match status" value="1"/>
</dbReference>
<dbReference type="SUPFAM" id="SSF52343">
    <property type="entry name" value="Ferredoxin reductase-like, C-terminal NADP-linked domain"/>
    <property type="match status" value="1"/>
</dbReference>
<comment type="subcellular location">
    <subcellularLocation>
        <location evidence="2">Membrane</location>
        <topology evidence="2">Multi-pass membrane protein</topology>
    </subcellularLocation>
</comment>
<dbReference type="AlphaFoldDB" id="A0AAU8DKA3"/>
<organism evidence="15">
    <name type="scientific">Nakamurella sp. A5-74</name>
    <dbReference type="NCBI Taxonomy" id="3158264"/>
    <lineage>
        <taxon>Bacteria</taxon>
        <taxon>Bacillati</taxon>
        <taxon>Actinomycetota</taxon>
        <taxon>Actinomycetes</taxon>
        <taxon>Nakamurellales</taxon>
        <taxon>Nakamurellaceae</taxon>
        <taxon>Nakamurella</taxon>
    </lineage>
</organism>
<evidence type="ECO:0000259" key="14">
    <source>
        <dbReference type="PROSITE" id="PS51384"/>
    </source>
</evidence>
<dbReference type="GO" id="GO:0050660">
    <property type="term" value="F:flavin adenine dinucleotide binding"/>
    <property type="evidence" value="ECO:0007669"/>
    <property type="project" value="TreeGrafter"/>
</dbReference>
<keyword evidence="9" id="KW-0560">Oxidoreductase</keyword>
<keyword evidence="7" id="KW-0274">FAD</keyword>
<evidence type="ECO:0000256" key="9">
    <source>
        <dbReference type="ARBA" id="ARBA00023002"/>
    </source>
</evidence>
<feature type="transmembrane region" description="Helical" evidence="13">
    <location>
        <begin position="225"/>
        <end position="244"/>
    </location>
</feature>
<keyword evidence="10" id="KW-0408">Iron</keyword>
<accession>A0AAU8DKA3</accession>
<protein>
    <submittedName>
        <fullName evidence="15">Ferredoxin reductase family protein</fullName>
    </submittedName>
</protein>
<sequence length="494" mass="53522">MLGPTNKDGVIQVTAVPAGPITEQRSLARYPDVSGARRRRWIGDLVGSVAVAGLAAVVALWVHDGGVQAMHDSAGILTGAGRLTGLVASYLLLLQVVMMARIPWVEGIWGQDTLVRRHRLIGFLSFHLMIVHIVTITIGYAATGRTGFWAELVTLVLDSPGMLLATAGTLALVLVVVTSIRAARRSMRYESWHLIHLYAYVGVALALPHQLWTGADFTASPLATVFWWSVWGLAIGSILLWRVGHPFFLSLRHRLVVEQVVGESSDVISIVMRGHRLDRWGLRAGQYCQWRFLGAPGWTRAHPVTVSAAPTPHHVRITMRLAGDGTRDKAAVPVGSRVLVEGGHGRMTAHRRTQRDVLMIAAGVGVTTMRGLAEEIIGERPTDGPGGVHSPSVAIIHRIAGPEQMLFGREFAALAARGNLLVLAATGHRHPELSGWWGGTARVDPAMAVRMFVPDVADREVYLCGPTAWMAEVRTTVLALGVSARCIHTEEFST</sequence>
<evidence type="ECO:0000256" key="5">
    <source>
        <dbReference type="ARBA" id="ARBA00022714"/>
    </source>
</evidence>
<dbReference type="InterPro" id="IPR017938">
    <property type="entry name" value="Riboflavin_synthase-like_b-brl"/>
</dbReference>
<dbReference type="GO" id="GO:0016491">
    <property type="term" value="F:oxidoreductase activity"/>
    <property type="evidence" value="ECO:0007669"/>
    <property type="project" value="UniProtKB-KW"/>
</dbReference>
<evidence type="ECO:0000256" key="4">
    <source>
        <dbReference type="ARBA" id="ARBA00022692"/>
    </source>
</evidence>
<keyword evidence="3" id="KW-0285">Flavoprotein</keyword>
<reference evidence="15" key="1">
    <citation type="submission" date="2024-05" db="EMBL/GenBank/DDBJ databases">
        <authorList>
            <person name="Cai S.Y."/>
            <person name="Jin L.M."/>
            <person name="Li H.R."/>
        </authorList>
    </citation>
    <scope>NUCLEOTIDE SEQUENCE</scope>
    <source>
        <strain evidence="15">A5-74</strain>
    </source>
</reference>
<dbReference type="SUPFAM" id="SSF63380">
    <property type="entry name" value="Riboflavin synthase domain-like"/>
    <property type="match status" value="1"/>
</dbReference>
<evidence type="ECO:0000256" key="13">
    <source>
        <dbReference type="SAM" id="Phobius"/>
    </source>
</evidence>
<evidence type="ECO:0000256" key="2">
    <source>
        <dbReference type="ARBA" id="ARBA00004141"/>
    </source>
</evidence>
<evidence type="ECO:0000313" key="15">
    <source>
        <dbReference type="EMBL" id="XCG61830.1"/>
    </source>
</evidence>
<dbReference type="InterPro" id="IPR050415">
    <property type="entry name" value="MRET"/>
</dbReference>
<name>A0AAU8DKA3_9ACTN</name>
<keyword evidence="12 13" id="KW-0472">Membrane</keyword>
<dbReference type="InterPro" id="IPR001433">
    <property type="entry name" value="OxRdtase_FAD/NAD-bd"/>
</dbReference>
<dbReference type="GO" id="GO:0046872">
    <property type="term" value="F:metal ion binding"/>
    <property type="evidence" value="ECO:0007669"/>
    <property type="project" value="UniProtKB-KW"/>
</dbReference>
<evidence type="ECO:0000256" key="1">
    <source>
        <dbReference type="ARBA" id="ARBA00001974"/>
    </source>
</evidence>
<feature type="transmembrane region" description="Helical" evidence="13">
    <location>
        <begin position="162"/>
        <end position="183"/>
    </location>
</feature>
<dbReference type="PROSITE" id="PS51384">
    <property type="entry name" value="FAD_FR"/>
    <property type="match status" value="1"/>
</dbReference>
<keyword evidence="11" id="KW-0411">Iron-sulfur</keyword>
<dbReference type="EMBL" id="CP159218">
    <property type="protein sequence ID" value="XCG61830.1"/>
    <property type="molecule type" value="Genomic_DNA"/>
</dbReference>
<evidence type="ECO:0000256" key="10">
    <source>
        <dbReference type="ARBA" id="ARBA00023004"/>
    </source>
</evidence>
<gene>
    <name evidence="15" type="ORF">ABLG96_11040</name>
</gene>
<evidence type="ECO:0000256" key="6">
    <source>
        <dbReference type="ARBA" id="ARBA00022723"/>
    </source>
</evidence>
<feature type="domain" description="FAD-binding FR-type" evidence="14">
    <location>
        <begin position="250"/>
        <end position="350"/>
    </location>
</feature>
<dbReference type="Pfam" id="PF01794">
    <property type="entry name" value="Ferric_reduct"/>
    <property type="match status" value="1"/>
</dbReference>
<proteinExistence type="predicted"/>
<comment type="cofactor">
    <cofactor evidence="1">
        <name>FAD</name>
        <dbReference type="ChEBI" id="CHEBI:57692"/>
    </cofactor>
</comment>
<dbReference type="PANTHER" id="PTHR47354">
    <property type="entry name" value="NADH OXIDOREDUCTASE HCR"/>
    <property type="match status" value="1"/>
</dbReference>
<keyword evidence="4 13" id="KW-0812">Transmembrane</keyword>
<dbReference type="PANTHER" id="PTHR47354:SF8">
    <property type="entry name" value="1,2-PHENYLACETYL-COA EPOXIDASE, SUBUNIT E"/>
    <property type="match status" value="1"/>
</dbReference>
<dbReference type="Pfam" id="PF00175">
    <property type="entry name" value="NAD_binding_1"/>
    <property type="match status" value="1"/>
</dbReference>
<dbReference type="GO" id="GO:0051537">
    <property type="term" value="F:2 iron, 2 sulfur cluster binding"/>
    <property type="evidence" value="ECO:0007669"/>
    <property type="project" value="UniProtKB-KW"/>
</dbReference>
<dbReference type="InterPro" id="IPR013130">
    <property type="entry name" value="Fe3_Rdtase_TM_dom"/>
</dbReference>
<feature type="transmembrane region" description="Helical" evidence="13">
    <location>
        <begin position="74"/>
        <end position="99"/>
    </location>
</feature>
<keyword evidence="8 13" id="KW-1133">Transmembrane helix</keyword>
<evidence type="ECO:0000256" key="3">
    <source>
        <dbReference type="ARBA" id="ARBA00022630"/>
    </source>
</evidence>
<feature type="transmembrane region" description="Helical" evidence="13">
    <location>
        <begin position="120"/>
        <end position="142"/>
    </location>
</feature>
<dbReference type="InterPro" id="IPR039261">
    <property type="entry name" value="FNR_nucleotide-bd"/>
</dbReference>
<evidence type="ECO:0000256" key="12">
    <source>
        <dbReference type="ARBA" id="ARBA00023136"/>
    </source>
</evidence>
<dbReference type="GO" id="GO:0016020">
    <property type="term" value="C:membrane"/>
    <property type="evidence" value="ECO:0007669"/>
    <property type="project" value="UniProtKB-SubCell"/>
</dbReference>
<evidence type="ECO:0000256" key="8">
    <source>
        <dbReference type="ARBA" id="ARBA00022989"/>
    </source>
</evidence>
<feature type="transmembrane region" description="Helical" evidence="13">
    <location>
        <begin position="41"/>
        <end position="62"/>
    </location>
</feature>
<evidence type="ECO:0000256" key="7">
    <source>
        <dbReference type="ARBA" id="ARBA00022827"/>
    </source>
</evidence>
<keyword evidence="6" id="KW-0479">Metal-binding</keyword>